<gene>
    <name evidence="1" type="ORF">APHCRT_1623</name>
</gene>
<proteinExistence type="predicted"/>
<sequence>MWQFIKENIMLDRVKSFIEIYEDAYSVGLIFYIADKFSSNVK</sequence>
<accession>A0A0F3PJ73</accession>
<organism evidence="1 2">
    <name type="scientific">Anaplasma phagocytophilum str. CRT53-1</name>
    <dbReference type="NCBI Taxonomy" id="1359157"/>
    <lineage>
        <taxon>Bacteria</taxon>
        <taxon>Pseudomonadati</taxon>
        <taxon>Pseudomonadota</taxon>
        <taxon>Alphaproteobacteria</taxon>
        <taxon>Rickettsiales</taxon>
        <taxon>Anaplasmataceae</taxon>
        <taxon>Anaplasma</taxon>
        <taxon>phagocytophilum group</taxon>
    </lineage>
</organism>
<dbReference type="EMBL" id="LAOD01000041">
    <property type="protein sequence ID" value="KJV79991.1"/>
    <property type="molecule type" value="Genomic_DNA"/>
</dbReference>
<evidence type="ECO:0000313" key="2">
    <source>
        <dbReference type="Proteomes" id="UP000033722"/>
    </source>
</evidence>
<comment type="caution">
    <text evidence="1">The sequence shown here is derived from an EMBL/GenBank/DDBJ whole genome shotgun (WGS) entry which is preliminary data.</text>
</comment>
<protein>
    <submittedName>
        <fullName evidence="1">Uncharacterized protein</fullName>
    </submittedName>
</protein>
<name>A0A0F3PJ73_ANAPH</name>
<evidence type="ECO:0000313" key="1">
    <source>
        <dbReference type="EMBL" id="KJV79991.1"/>
    </source>
</evidence>
<dbReference type="Proteomes" id="UP000033722">
    <property type="component" value="Unassembled WGS sequence"/>
</dbReference>
<dbReference type="AlphaFoldDB" id="A0A0F3PJ73"/>
<dbReference type="PATRIC" id="fig|1359157.3.peg.1555"/>
<reference evidence="1 2" key="1">
    <citation type="submission" date="2015-01" db="EMBL/GenBank/DDBJ databases">
        <title>Genome Sequencing of Rickettsiales.</title>
        <authorList>
            <person name="Daugherty S.C."/>
            <person name="Su Q."/>
            <person name="Abolude K."/>
            <person name="Beier-Sexton M."/>
            <person name="Carlyon J.A."/>
            <person name="Carter R."/>
            <person name="Day N.P."/>
            <person name="Dumler S.J."/>
            <person name="Dyachenko V."/>
            <person name="Godinez A."/>
            <person name="Kurtti T.J."/>
            <person name="Lichay M."/>
            <person name="Mullins K.E."/>
            <person name="Ott S."/>
            <person name="Pappas-Brown V."/>
            <person name="Paris D.H."/>
            <person name="Patel P."/>
            <person name="Richards A.L."/>
            <person name="Sadzewicz L."/>
            <person name="Sears K."/>
            <person name="Seidman D."/>
            <person name="Sengamalay N."/>
            <person name="Stenos J."/>
            <person name="Tallon L.J."/>
            <person name="Vincent G."/>
            <person name="Fraser C.M."/>
            <person name="Munderloh U."/>
            <person name="Dunning-Hotopp J.C."/>
        </authorList>
    </citation>
    <scope>NUCLEOTIDE SEQUENCE [LARGE SCALE GENOMIC DNA]</scope>
    <source>
        <strain evidence="1 2">CRT53-1</strain>
    </source>
</reference>